<sequence>MKHFIFVPAFFLFSLMHAQPSFLFKKEKEKDEYTGPKWDQTNKASVYLSQVSFVNWNAGGTNSISGLFAFETKANYTDKYFNWTNSALVRLGINKQQSLGLQKSDDLVEINSNLGYQSDITSNWFYSARMSFKSQMFNGYSYPDTDNPISRLMAPGYLFFGGGMEYGKHIDKLSFYFSPVTLKATFVLDEDLSNAGAFGVDPAVYDDNGAILTPGERVRNEVGVLVTNTYEAELATNINIKNQLSLYSDYVNNFGNVDIDWSVDFDFKVNNFIKATLGSHIRYDDDVKTTVPSTEVEGEFDEAGAKVQWKQFLGIGVAVDF</sequence>
<dbReference type="InterPro" id="IPR021428">
    <property type="entry name" value="DUF3078"/>
</dbReference>
<keyword evidence="1" id="KW-0732">Signal</keyword>
<comment type="caution">
    <text evidence="2">The sequence shown here is derived from an EMBL/GenBank/DDBJ whole genome shotgun (WGS) entry which is preliminary data.</text>
</comment>
<dbReference type="Pfam" id="PF11276">
    <property type="entry name" value="DUF3078"/>
    <property type="match status" value="1"/>
</dbReference>
<evidence type="ECO:0000256" key="1">
    <source>
        <dbReference type="SAM" id="SignalP"/>
    </source>
</evidence>
<proteinExistence type="predicted"/>
<name>A0A9X1I7P3_9FLAO</name>
<feature type="chain" id="PRO_5040885207" evidence="1">
    <location>
        <begin position="19"/>
        <end position="321"/>
    </location>
</feature>
<keyword evidence="3" id="KW-1185">Reference proteome</keyword>
<dbReference type="RefSeq" id="WP_226696727.1">
    <property type="nucleotide sequence ID" value="NZ_JAJAPX010000006.1"/>
</dbReference>
<evidence type="ECO:0000313" key="2">
    <source>
        <dbReference type="EMBL" id="MCB4809355.1"/>
    </source>
</evidence>
<gene>
    <name evidence="2" type="ORF">LG651_13945</name>
</gene>
<organism evidence="2 3">
    <name type="scientific">Neotamlana sargassicola</name>
    <dbReference type="NCBI Taxonomy" id="2883125"/>
    <lineage>
        <taxon>Bacteria</taxon>
        <taxon>Pseudomonadati</taxon>
        <taxon>Bacteroidota</taxon>
        <taxon>Flavobacteriia</taxon>
        <taxon>Flavobacteriales</taxon>
        <taxon>Flavobacteriaceae</taxon>
        <taxon>Neotamlana</taxon>
    </lineage>
</organism>
<dbReference type="Proteomes" id="UP001139286">
    <property type="component" value="Unassembled WGS sequence"/>
</dbReference>
<dbReference type="AlphaFoldDB" id="A0A9X1I7P3"/>
<evidence type="ECO:0000313" key="3">
    <source>
        <dbReference type="Proteomes" id="UP001139286"/>
    </source>
</evidence>
<dbReference type="EMBL" id="JAJAPX010000006">
    <property type="protein sequence ID" value="MCB4809355.1"/>
    <property type="molecule type" value="Genomic_DNA"/>
</dbReference>
<feature type="signal peptide" evidence="1">
    <location>
        <begin position="1"/>
        <end position="18"/>
    </location>
</feature>
<reference evidence="2" key="1">
    <citation type="submission" date="2021-10" db="EMBL/GenBank/DDBJ databases">
        <title>Tamlana sargassums sp. nov., and Tamlana laminarinivorans sp. nov., two new bacteria isolated from the brown alga.</title>
        <authorList>
            <person name="Li J."/>
        </authorList>
    </citation>
    <scope>NUCLEOTIDE SEQUENCE</scope>
    <source>
        <strain evidence="2">62-3</strain>
    </source>
</reference>
<accession>A0A9X1I7P3</accession>
<protein>
    <submittedName>
        <fullName evidence="2">DUF3078 domain-containing protein</fullName>
    </submittedName>
</protein>